<evidence type="ECO:0000256" key="6">
    <source>
        <dbReference type="ARBA" id="ARBA00022692"/>
    </source>
</evidence>
<comment type="caution">
    <text evidence="11">The sequence shown here is derived from an EMBL/GenBank/DDBJ whole genome shotgun (WGS) entry which is preliminary data.</text>
</comment>
<dbReference type="InterPro" id="IPR002528">
    <property type="entry name" value="MATE_fam"/>
</dbReference>
<dbReference type="Pfam" id="PF01554">
    <property type="entry name" value="MatE"/>
    <property type="match status" value="2"/>
</dbReference>
<feature type="transmembrane region" description="Helical" evidence="10">
    <location>
        <begin position="94"/>
        <end position="119"/>
    </location>
</feature>
<dbReference type="RefSeq" id="WP_308453363.1">
    <property type="nucleotide sequence ID" value="NZ_JAJEQR010000015.1"/>
</dbReference>
<evidence type="ECO:0000313" key="11">
    <source>
        <dbReference type="EMBL" id="MCC2230727.1"/>
    </source>
</evidence>
<feature type="transmembrane region" description="Helical" evidence="10">
    <location>
        <begin position="321"/>
        <end position="342"/>
    </location>
</feature>
<evidence type="ECO:0000256" key="4">
    <source>
        <dbReference type="ARBA" id="ARBA00022448"/>
    </source>
</evidence>
<feature type="transmembrane region" description="Helical" evidence="10">
    <location>
        <begin position="53"/>
        <end position="82"/>
    </location>
</feature>
<dbReference type="InterPro" id="IPR051327">
    <property type="entry name" value="MATE_MepA_subfamily"/>
</dbReference>
<keyword evidence="6 10" id="KW-0812">Transmembrane</keyword>
<feature type="transmembrane region" description="Helical" evidence="10">
    <location>
        <begin position="139"/>
        <end position="157"/>
    </location>
</feature>
<comment type="subcellular location">
    <subcellularLocation>
        <location evidence="1">Cell membrane</location>
        <topology evidence="1">Multi-pass membrane protein</topology>
    </subcellularLocation>
</comment>
<dbReference type="GO" id="GO:0015297">
    <property type="term" value="F:antiporter activity"/>
    <property type="evidence" value="ECO:0007669"/>
    <property type="project" value="InterPro"/>
</dbReference>
<dbReference type="InterPro" id="IPR048279">
    <property type="entry name" value="MdtK-like"/>
</dbReference>
<evidence type="ECO:0000313" key="12">
    <source>
        <dbReference type="Proteomes" id="UP001198182"/>
    </source>
</evidence>
<accession>A0AAE3E9X6</accession>
<dbReference type="Proteomes" id="UP001198182">
    <property type="component" value="Unassembled WGS sequence"/>
</dbReference>
<feature type="transmembrane region" description="Helical" evidence="10">
    <location>
        <begin position="392"/>
        <end position="415"/>
    </location>
</feature>
<protein>
    <recommendedName>
        <fullName evidence="3">Multidrug export protein MepA</fullName>
    </recommendedName>
</protein>
<keyword evidence="4" id="KW-0813">Transport</keyword>
<keyword evidence="7 10" id="KW-1133">Transmembrane helix</keyword>
<keyword evidence="5" id="KW-1003">Cell membrane</keyword>
<reference evidence="11" key="1">
    <citation type="submission" date="2021-10" db="EMBL/GenBank/DDBJ databases">
        <title>Anaerobic single-cell dispensing facilitates the cultivation of human gut bacteria.</title>
        <authorList>
            <person name="Afrizal A."/>
        </authorList>
    </citation>
    <scope>NUCLEOTIDE SEQUENCE</scope>
    <source>
        <strain evidence="11">CLA-AA-H215</strain>
    </source>
</reference>
<dbReference type="CDD" id="cd13143">
    <property type="entry name" value="MATE_MepA_like"/>
    <property type="match status" value="1"/>
</dbReference>
<evidence type="ECO:0000256" key="2">
    <source>
        <dbReference type="ARBA" id="ARBA00008417"/>
    </source>
</evidence>
<evidence type="ECO:0000256" key="3">
    <source>
        <dbReference type="ARBA" id="ARBA00022106"/>
    </source>
</evidence>
<evidence type="ECO:0000256" key="9">
    <source>
        <dbReference type="ARBA" id="ARBA00023251"/>
    </source>
</evidence>
<keyword evidence="9" id="KW-0046">Antibiotic resistance</keyword>
<evidence type="ECO:0000256" key="10">
    <source>
        <dbReference type="SAM" id="Phobius"/>
    </source>
</evidence>
<dbReference type="GO" id="GO:0046677">
    <property type="term" value="P:response to antibiotic"/>
    <property type="evidence" value="ECO:0007669"/>
    <property type="project" value="UniProtKB-KW"/>
</dbReference>
<organism evidence="11 12">
    <name type="scientific">Hominifimenecus microfluidus</name>
    <dbReference type="NCBI Taxonomy" id="2885348"/>
    <lineage>
        <taxon>Bacteria</taxon>
        <taxon>Bacillati</taxon>
        <taxon>Bacillota</taxon>
        <taxon>Clostridia</taxon>
        <taxon>Lachnospirales</taxon>
        <taxon>Lachnospiraceae</taxon>
        <taxon>Hominifimenecus</taxon>
    </lineage>
</organism>
<dbReference type="PANTHER" id="PTHR43823">
    <property type="entry name" value="SPORULATION PROTEIN YKVU"/>
    <property type="match status" value="1"/>
</dbReference>
<evidence type="ECO:0000256" key="8">
    <source>
        <dbReference type="ARBA" id="ARBA00023136"/>
    </source>
</evidence>
<evidence type="ECO:0000256" key="5">
    <source>
        <dbReference type="ARBA" id="ARBA00022475"/>
    </source>
</evidence>
<dbReference type="EMBL" id="JAJEQR010000015">
    <property type="protein sequence ID" value="MCC2230727.1"/>
    <property type="molecule type" value="Genomic_DNA"/>
</dbReference>
<proteinExistence type="inferred from homology"/>
<feature type="transmembrane region" description="Helical" evidence="10">
    <location>
        <begin position="198"/>
        <end position="219"/>
    </location>
</feature>
<dbReference type="PIRSF" id="PIRSF006603">
    <property type="entry name" value="DinF"/>
    <property type="match status" value="1"/>
</dbReference>
<name>A0AAE3E9X6_9FIRM</name>
<comment type="similarity">
    <text evidence="2">Belongs to the multi antimicrobial extrusion (MATE) (TC 2.A.66.1) family. MepA subfamily.</text>
</comment>
<feature type="transmembrane region" description="Helical" evidence="10">
    <location>
        <begin position="362"/>
        <end position="380"/>
    </location>
</feature>
<keyword evidence="12" id="KW-1185">Reference proteome</keyword>
<feature type="transmembrane region" description="Helical" evidence="10">
    <location>
        <begin position="20"/>
        <end position="41"/>
    </location>
</feature>
<keyword evidence="8 10" id="KW-0472">Membrane</keyword>
<dbReference type="GO" id="GO:0005886">
    <property type="term" value="C:plasma membrane"/>
    <property type="evidence" value="ECO:0007669"/>
    <property type="project" value="UniProtKB-SubCell"/>
</dbReference>
<dbReference type="InterPro" id="IPR045070">
    <property type="entry name" value="MATE_MepA-like"/>
</dbReference>
<evidence type="ECO:0000256" key="1">
    <source>
        <dbReference type="ARBA" id="ARBA00004651"/>
    </source>
</evidence>
<gene>
    <name evidence="11" type="ORF">LKD81_06890</name>
</gene>
<feature type="transmembrane region" description="Helical" evidence="10">
    <location>
        <begin position="169"/>
        <end position="192"/>
    </location>
</feature>
<sequence length="456" mass="49407">MNYTKEEQHRRMTQTPIPRLVTSMAIPTTCSQLVSTIYNTADTYFVSQIGTSASAAVGVVFSLMSIIQAVGFGIGMGSLSLISPKLGAKREEEANAVAASSLALAIVFGILLMIFGTLAIEPLMRLLGSTDTILPYARAYAHFILFGAPIMCPAFVLNNILRAEGMAMYAMWGLCTGGILNMFLDPLFIFYFDMGISGAALATVLSQCISCFILALVFIRRKSIVTLKLKYVSHKLSDYTLIITSGFPTICRQGLGSLSSAMLNVQAAVFGDAAVAAVTIANKIYMLVRNLVIGVGQGFQPVAGYNYGAGNKRRVREAFRFATLLGTVICTTAAVLLALNAPTVIAWFRPDDPDVLRIGTRALYFSCAVMPFMGYSTYVNQIYQCLGFRVPATILASLRQGICFIPLVLLLPAILDVTGVEMAQPGADLLTFFVAVPFQIHFFRKVLTLKEDKTVK</sequence>
<dbReference type="GO" id="GO:0042910">
    <property type="term" value="F:xenobiotic transmembrane transporter activity"/>
    <property type="evidence" value="ECO:0007669"/>
    <property type="project" value="InterPro"/>
</dbReference>
<dbReference type="AlphaFoldDB" id="A0AAE3E9X6"/>
<dbReference type="PANTHER" id="PTHR43823:SF3">
    <property type="entry name" value="MULTIDRUG EXPORT PROTEIN MEPA"/>
    <property type="match status" value="1"/>
</dbReference>
<evidence type="ECO:0000256" key="7">
    <source>
        <dbReference type="ARBA" id="ARBA00022989"/>
    </source>
</evidence>
<dbReference type="NCBIfam" id="TIGR00797">
    <property type="entry name" value="matE"/>
    <property type="match status" value="1"/>
</dbReference>